<evidence type="ECO:0000256" key="4">
    <source>
        <dbReference type="ARBA" id="ARBA00023136"/>
    </source>
</evidence>
<evidence type="ECO:0000313" key="8">
    <source>
        <dbReference type="EMBL" id="CAF3969211.1"/>
    </source>
</evidence>
<feature type="transmembrane region" description="Helical" evidence="5">
    <location>
        <begin position="166"/>
        <end position="186"/>
    </location>
</feature>
<dbReference type="Proteomes" id="UP000677228">
    <property type="component" value="Unassembled WGS sequence"/>
</dbReference>
<sequence length="205" mass="22553">MVIVFKRLPPTPPSRAQAQALQRVQQNYGNTLKHSVSNRWFILLLLSYGLNAGAFYAISTLLNPIYLSYYDKQTETASRYAGLSGMLLILSGIVGSLLAGFVLDQSKAYNFFMTGYLPIGFEYGVEITYPQNEAISGSLLNIAAQISGIVITKVQEFLIFKHDKVLLSNIMICVVLGIGTIITGIIRSPLRRQEAQRGTGVLLDS</sequence>
<dbReference type="GO" id="GO:0015232">
    <property type="term" value="F:heme transmembrane transporter activity"/>
    <property type="evidence" value="ECO:0007669"/>
    <property type="project" value="TreeGrafter"/>
</dbReference>
<organism evidence="7 10">
    <name type="scientific">Didymodactylos carnosus</name>
    <dbReference type="NCBI Taxonomy" id="1234261"/>
    <lineage>
        <taxon>Eukaryota</taxon>
        <taxon>Metazoa</taxon>
        <taxon>Spiralia</taxon>
        <taxon>Gnathifera</taxon>
        <taxon>Rotifera</taxon>
        <taxon>Eurotatoria</taxon>
        <taxon>Bdelloidea</taxon>
        <taxon>Philodinida</taxon>
        <taxon>Philodinidae</taxon>
        <taxon>Didymodactylos</taxon>
    </lineage>
</organism>
<evidence type="ECO:0000313" key="7">
    <source>
        <dbReference type="EMBL" id="CAF1357091.1"/>
    </source>
</evidence>
<dbReference type="OrthoDB" id="422206at2759"/>
<dbReference type="PANTHER" id="PTHR10924">
    <property type="entry name" value="MAJOR FACILITATOR SUPERFAMILY PROTEIN-RELATED"/>
    <property type="match status" value="1"/>
</dbReference>
<dbReference type="EMBL" id="CAJNOK010012177">
    <property type="protein sequence ID" value="CAF1157587.1"/>
    <property type="molecule type" value="Genomic_DNA"/>
</dbReference>
<keyword evidence="10" id="KW-1185">Reference proteome</keyword>
<dbReference type="GO" id="GO:0016020">
    <property type="term" value="C:membrane"/>
    <property type="evidence" value="ECO:0007669"/>
    <property type="project" value="UniProtKB-SubCell"/>
</dbReference>
<evidence type="ECO:0000313" key="10">
    <source>
        <dbReference type="Proteomes" id="UP000663829"/>
    </source>
</evidence>
<evidence type="ECO:0000313" key="6">
    <source>
        <dbReference type="EMBL" id="CAF1157587.1"/>
    </source>
</evidence>
<feature type="transmembrane region" description="Helical" evidence="5">
    <location>
        <begin position="40"/>
        <end position="59"/>
    </location>
</feature>
<proteinExistence type="predicted"/>
<evidence type="ECO:0000256" key="1">
    <source>
        <dbReference type="ARBA" id="ARBA00004141"/>
    </source>
</evidence>
<dbReference type="SUPFAM" id="SSF103473">
    <property type="entry name" value="MFS general substrate transporter"/>
    <property type="match status" value="1"/>
</dbReference>
<gene>
    <name evidence="7" type="ORF">GPM918_LOCUS31193</name>
    <name evidence="6" type="ORF">OVA965_LOCUS21924</name>
    <name evidence="9" type="ORF">SRO942_LOCUS31824</name>
    <name evidence="8" type="ORF">TMI583_LOCUS22641</name>
</gene>
<dbReference type="Gene3D" id="1.20.1250.20">
    <property type="entry name" value="MFS general substrate transporter like domains"/>
    <property type="match status" value="1"/>
</dbReference>
<comment type="caution">
    <text evidence="7">The sequence shown here is derived from an EMBL/GenBank/DDBJ whole genome shotgun (WGS) entry which is preliminary data.</text>
</comment>
<dbReference type="PANTHER" id="PTHR10924:SF4">
    <property type="entry name" value="GH15861P"/>
    <property type="match status" value="1"/>
</dbReference>
<dbReference type="Proteomes" id="UP000681722">
    <property type="component" value="Unassembled WGS sequence"/>
</dbReference>
<dbReference type="AlphaFoldDB" id="A0A815HW23"/>
<keyword evidence="2 5" id="KW-0812">Transmembrane</keyword>
<keyword evidence="4 5" id="KW-0472">Membrane</keyword>
<dbReference type="Proteomes" id="UP000682733">
    <property type="component" value="Unassembled WGS sequence"/>
</dbReference>
<dbReference type="EMBL" id="CAJNOQ010015194">
    <property type="protein sequence ID" value="CAF1357091.1"/>
    <property type="molecule type" value="Genomic_DNA"/>
</dbReference>
<dbReference type="GO" id="GO:0020037">
    <property type="term" value="F:heme binding"/>
    <property type="evidence" value="ECO:0007669"/>
    <property type="project" value="TreeGrafter"/>
</dbReference>
<name>A0A815HW23_9BILA</name>
<dbReference type="GO" id="GO:0097037">
    <property type="term" value="P:heme export"/>
    <property type="evidence" value="ECO:0007669"/>
    <property type="project" value="TreeGrafter"/>
</dbReference>
<evidence type="ECO:0000256" key="2">
    <source>
        <dbReference type="ARBA" id="ARBA00022692"/>
    </source>
</evidence>
<keyword evidence="3 5" id="KW-1133">Transmembrane helix</keyword>
<dbReference type="EMBL" id="CAJOBC010067541">
    <property type="protein sequence ID" value="CAF4231534.1"/>
    <property type="molecule type" value="Genomic_DNA"/>
</dbReference>
<dbReference type="InterPro" id="IPR036259">
    <property type="entry name" value="MFS_trans_sf"/>
</dbReference>
<dbReference type="EMBL" id="CAJOBA010033701">
    <property type="protein sequence ID" value="CAF3969211.1"/>
    <property type="molecule type" value="Genomic_DNA"/>
</dbReference>
<evidence type="ECO:0000256" key="3">
    <source>
        <dbReference type="ARBA" id="ARBA00022989"/>
    </source>
</evidence>
<feature type="transmembrane region" description="Helical" evidence="5">
    <location>
        <begin position="80"/>
        <end position="103"/>
    </location>
</feature>
<evidence type="ECO:0000256" key="5">
    <source>
        <dbReference type="SAM" id="Phobius"/>
    </source>
</evidence>
<reference evidence="7" key="1">
    <citation type="submission" date="2021-02" db="EMBL/GenBank/DDBJ databases">
        <authorList>
            <person name="Nowell W R."/>
        </authorList>
    </citation>
    <scope>NUCLEOTIDE SEQUENCE</scope>
</reference>
<evidence type="ECO:0000313" key="9">
    <source>
        <dbReference type="EMBL" id="CAF4231534.1"/>
    </source>
</evidence>
<comment type="subcellular location">
    <subcellularLocation>
        <location evidence="1">Membrane</location>
        <topology evidence="1">Multi-pass membrane protein</topology>
    </subcellularLocation>
</comment>
<dbReference type="Proteomes" id="UP000663829">
    <property type="component" value="Unassembled WGS sequence"/>
</dbReference>
<accession>A0A815HW23</accession>
<protein>
    <submittedName>
        <fullName evidence="7">Uncharacterized protein</fullName>
    </submittedName>
</protein>
<dbReference type="InterPro" id="IPR049680">
    <property type="entry name" value="FLVCR1-2_SLC49-like"/>
</dbReference>